<dbReference type="RefSeq" id="WP_107561432.1">
    <property type="nucleotide sequence ID" value="NZ_NVQC01000013.1"/>
</dbReference>
<gene>
    <name evidence="3" type="ORF">CLG94_03085</name>
</gene>
<dbReference type="Gene3D" id="3.40.50.150">
    <property type="entry name" value="Vaccinia Virus protein VP39"/>
    <property type="match status" value="1"/>
</dbReference>
<dbReference type="InterPro" id="IPR029063">
    <property type="entry name" value="SAM-dependent_MTases_sf"/>
</dbReference>
<dbReference type="GO" id="GO:0008757">
    <property type="term" value="F:S-adenosylmethionine-dependent methyltransferase activity"/>
    <property type="evidence" value="ECO:0007669"/>
    <property type="project" value="InterPro"/>
</dbReference>
<name>A0A2T4TZZ4_9BACT</name>
<evidence type="ECO:0000313" key="4">
    <source>
        <dbReference type="Proteomes" id="UP000241436"/>
    </source>
</evidence>
<organism evidence="3 4">
    <name type="scientific">Candidatus Methylomirabilis limnetica</name>
    <dbReference type="NCBI Taxonomy" id="2033718"/>
    <lineage>
        <taxon>Bacteria</taxon>
        <taxon>Candidatus Methylomirabilota</taxon>
        <taxon>Candidatus Methylomirabilia</taxon>
        <taxon>Candidatus Methylomirabilales</taxon>
        <taxon>Candidatus Methylomirabilaceae</taxon>
        <taxon>Candidatus Methylomirabilis</taxon>
    </lineage>
</organism>
<dbReference type="InterPro" id="IPR013216">
    <property type="entry name" value="Methyltransf_11"/>
</dbReference>
<sequence>MGKQQMPTEKSELSESQQNSIEYQKKRYNNEAQEHVRHHGDQYSQLYRTEFIRSKLFDFDLQGKVVLDAMCASGIETEYLISKGAIVTGLDISERNAEMYREKWHRECVATSIHDTKLAQASFDVVYIFGGLHHVIPCLGETIREVYRLLKPGGHFVFVEPNKDTWFNALRMVWYRFDSRFQKDEEALSYKDQLRPFLESGFREVAFFTGGNIAYLLISQSLIIGTPTRWKKWLYPILSNLERLVTRVPILPRLFLAAVWQKYPDRN</sequence>
<evidence type="ECO:0000256" key="1">
    <source>
        <dbReference type="SAM" id="MobiDB-lite"/>
    </source>
</evidence>
<keyword evidence="4" id="KW-1185">Reference proteome</keyword>
<protein>
    <recommendedName>
        <fullName evidence="2">Methyltransferase type 11 domain-containing protein</fullName>
    </recommendedName>
</protein>
<dbReference type="SUPFAM" id="SSF53335">
    <property type="entry name" value="S-adenosyl-L-methionine-dependent methyltransferases"/>
    <property type="match status" value="1"/>
</dbReference>
<reference evidence="4" key="2">
    <citation type="journal article" date="2018" name="Environ. Microbiol.">
        <title>Bloom of a denitrifying methanotroph, 'Candidatus Methylomirabilis limnetica', in a deep stratified lake.</title>
        <authorList>
            <person name="Graf J.S."/>
            <person name="Mayr M.J."/>
            <person name="Marchant H.K."/>
            <person name="Tienken D."/>
            <person name="Hach P.F."/>
            <person name="Brand A."/>
            <person name="Schubert C.J."/>
            <person name="Kuypers M.M."/>
            <person name="Milucka J."/>
        </authorList>
    </citation>
    <scope>NUCLEOTIDE SEQUENCE [LARGE SCALE GENOMIC DNA]</scope>
    <source>
        <strain evidence="4">Zug</strain>
    </source>
</reference>
<comment type="caution">
    <text evidence="3">The sequence shown here is derived from an EMBL/GenBank/DDBJ whole genome shotgun (WGS) entry which is preliminary data.</text>
</comment>
<dbReference type="OrthoDB" id="8212415at2"/>
<dbReference type="EMBL" id="NVQC01000013">
    <property type="protein sequence ID" value="PTL36679.1"/>
    <property type="molecule type" value="Genomic_DNA"/>
</dbReference>
<dbReference type="CDD" id="cd02440">
    <property type="entry name" value="AdoMet_MTases"/>
    <property type="match status" value="1"/>
</dbReference>
<dbReference type="AlphaFoldDB" id="A0A2T4TZZ4"/>
<accession>A0A2T4TZZ4</accession>
<feature type="region of interest" description="Disordered" evidence="1">
    <location>
        <begin position="1"/>
        <end position="20"/>
    </location>
</feature>
<feature type="domain" description="Methyltransferase type 11" evidence="2">
    <location>
        <begin position="67"/>
        <end position="158"/>
    </location>
</feature>
<reference evidence="3 4" key="1">
    <citation type="submission" date="2017-09" db="EMBL/GenBank/DDBJ databases">
        <title>Bloom of a denitrifying methanotroph, Candidatus Methylomirabilis limnetica, in a deep stratified lake.</title>
        <authorList>
            <person name="Graf J.S."/>
            <person name="Marchant H.K."/>
            <person name="Tienken D."/>
            <person name="Hach P.F."/>
            <person name="Brand A."/>
            <person name="Schubert C.J."/>
            <person name="Kuypers M.M."/>
            <person name="Milucka J."/>
        </authorList>
    </citation>
    <scope>NUCLEOTIDE SEQUENCE [LARGE SCALE GENOMIC DNA]</scope>
    <source>
        <strain evidence="3 4">Zug</strain>
    </source>
</reference>
<dbReference type="PANTHER" id="PTHR43861:SF1">
    <property type="entry name" value="TRANS-ACONITATE 2-METHYLTRANSFERASE"/>
    <property type="match status" value="1"/>
</dbReference>
<proteinExistence type="predicted"/>
<dbReference type="Pfam" id="PF08241">
    <property type="entry name" value="Methyltransf_11"/>
    <property type="match status" value="1"/>
</dbReference>
<dbReference type="Proteomes" id="UP000241436">
    <property type="component" value="Unassembled WGS sequence"/>
</dbReference>
<evidence type="ECO:0000313" key="3">
    <source>
        <dbReference type="EMBL" id="PTL36679.1"/>
    </source>
</evidence>
<evidence type="ECO:0000259" key="2">
    <source>
        <dbReference type="Pfam" id="PF08241"/>
    </source>
</evidence>
<dbReference type="PANTHER" id="PTHR43861">
    <property type="entry name" value="TRANS-ACONITATE 2-METHYLTRANSFERASE-RELATED"/>
    <property type="match status" value="1"/>
</dbReference>